<dbReference type="InterPro" id="IPR008929">
    <property type="entry name" value="Chondroitin_lyas"/>
</dbReference>
<evidence type="ECO:0000256" key="1">
    <source>
        <dbReference type="SAM" id="MobiDB-lite"/>
    </source>
</evidence>
<name>A0ABQ6SQM0_9BIFI</name>
<organism evidence="5 6">
    <name type="scientific">Bifidobacterium vespertilionis</name>
    <dbReference type="NCBI Taxonomy" id="2562524"/>
    <lineage>
        <taxon>Bacteria</taxon>
        <taxon>Bacillati</taxon>
        <taxon>Actinomycetota</taxon>
        <taxon>Actinomycetes</taxon>
        <taxon>Bifidobacteriales</taxon>
        <taxon>Bifidobacteriaceae</taxon>
        <taxon>Bifidobacterium</taxon>
    </lineage>
</organism>
<evidence type="ECO:0000259" key="4">
    <source>
        <dbReference type="Pfam" id="PF16403"/>
    </source>
</evidence>
<dbReference type="Gene3D" id="2.60.40.10">
    <property type="entry name" value="Immunoglobulins"/>
    <property type="match status" value="3"/>
</dbReference>
<accession>A0ABQ6SQM0</accession>
<keyword evidence="6" id="KW-1185">Reference proteome</keyword>
<dbReference type="Pfam" id="PF16403">
    <property type="entry name" value="Bact_surface_Ig-like"/>
    <property type="match status" value="2"/>
</dbReference>
<dbReference type="Proteomes" id="UP000374630">
    <property type="component" value="Unassembled WGS sequence"/>
</dbReference>
<feature type="region of interest" description="Disordered" evidence="1">
    <location>
        <begin position="1733"/>
        <end position="1754"/>
    </location>
</feature>
<feature type="domain" description="Pesticidal crystal protein Cry22Aa Ig-like" evidence="4">
    <location>
        <begin position="1215"/>
        <end position="1284"/>
    </location>
</feature>
<sequence>MRILRQLMSLIAAVATLLSVCLVGSAAVAAEPTVAEPPAIQETVKLLTQKVNGFTHPAMSVTPERLAQTRKALAEGKQPYKAYYEAMVSTDYAKRDFTSSNLKAGTLDTPNNNTYTKSSMTMTMSKDSFRAYTQAVMYYLTGDSAYRYNALRILRIWQNMDPNQFVYFPDAHIHVPVPFFYMIAAAELIQYTSTVQPTYDDETNKVTGYDLSWTESDTQKLTDNYVTPTIKAFLDDNTHYFNQHLYDMTGLLGAYIFTNNTEAYNRTVEWVTVNASTTKPDVNGALNHLFSLIKADDPRNPTGVDYVQHLEMGRDQAHGSGDVLDLTGIARILDQQGTKVDPETGTVSTAANAQSLYEFKDKRLLRGAEQMYSYMQGATIPWTKLGGGFDYSGDVSTAYRGRIANYYNFSELYDAYRYKLGMSKEEIEAIAPGIVRNAEHQVAPIDYLGTSTRSFWGVYSDNKMTELGAEYWLSMPVERADDPSIAIPVTAKTNSDISFTERGLVLDSTLASVESDADGSYIRVKSATSANDIHDTAYDAAFPKDTTTVRGGYQLVIASLIKANTGTEKVLALNVRTNGVSTLSIGGKNDHSEPWQIITLPDTHGQWANVLYSVDAATKTNAQAIALDNMDFYAVTSDQPVTVDFRSVRYVNDRDGSGLKTTVPALNTDTATVYKALKGSAFTLQLDIANADGVGYELINAPEGMTVSDTGLISWTPSESTSQPLDVTIVLSNGTVERTEHLLFTASATRAEAVAKVAAAHKDGETYTTPTETAWQAAKKDIDAKAADVSLSDADFLKALDDFSKVTDALELLNPRLEDGTLDYGAYPSMIAASSPRNPSDAGLLVDGTAGSFWESKQPVILDFGIDYQLTASSFTTQARQGFANRYQGGYLYISNDGQTWTRVTSTPTTQTEEMETIPIDEQYRNTPFRFLKYQVDEPGIPTDPAYPGIVTIAELHINGSRAEATNEIDSASISTTGVAGMAVAGDHVTVSFHAKSAIQDVKATINGLDATVKDLGDGNWSADIVLPEDTTYADGVPFRITYTKDGKEGAPFMTTTDGSSVFTSDDRQLVDAASHVGKISTGSTTDAAKVFDKDAATVLQFSKDKSGASFLTFDFSSNPIELDRVEVLADPKNPGNAGASFINVSLDGEKWESVGRMKNTTQWQTLSAPDAIKGKQIKFVQFDRWAGAQSYAEIRILRTATPTPSPDTTAPVFAGVEDASVAFGADFDPLAGVTASDDVDGDVTGSVKVSGSVDTSKPGVYELTYTVADAAGNTATAKRKVTVKEADKPSVDKSDLQAAVDAAGELTESDYTAESWEAFASALRNANTVLADDKAAQADVDGALWRLVAARDALVKAEQPAPVDKTGLQAAVDEAGKLVESDYTAESWEPFARALDMARTVLADPNATADDVAAALEQLTTARDALVEAEQPGPGTPASPTDRARLAARIQEIRDLNLVEAEYTADSWKALQDALAAGEDLLGADGLTLERVDRAIESIDAAYKGLVKAEEPSANTPPTLSGVGDATVMVGDAFDYYAGVTATDREDGLLPSSQIEVEGRVDTSKPGRYELAYTATDYQGLKSERVTRWVTVVERTAQADKSRLQALVDEYSKLTATDYTGVSWKPFEAALEAAKTVLAKADATQSEVDGAHDALRAAWIGLVRVGDRSALEAAVAEARRIQPGGYTTDSWTRFAKALDNAEAVLAKGDATQSELDAAQARLTAAIAGLKVRPSEPSGPSYPSGPSVSYVTVT</sequence>
<dbReference type="InterPro" id="IPR032179">
    <property type="entry name" value="Cry22Aa_Ig-like"/>
</dbReference>
<comment type="caution">
    <text evidence="5">The sequence shown here is derived from an EMBL/GenBank/DDBJ whole genome shotgun (WGS) entry which is preliminary data.</text>
</comment>
<evidence type="ECO:0000256" key="2">
    <source>
        <dbReference type="SAM" id="SignalP"/>
    </source>
</evidence>
<proteinExistence type="predicted"/>
<feature type="domain" description="F5/8 type C" evidence="3">
    <location>
        <begin position="831"/>
        <end position="919"/>
    </location>
</feature>
<dbReference type="SUPFAM" id="SSF49785">
    <property type="entry name" value="Galactose-binding domain-like"/>
    <property type="match status" value="2"/>
</dbReference>
<dbReference type="Gene3D" id="1.20.1270.90">
    <property type="entry name" value="AF1782-like"/>
    <property type="match status" value="1"/>
</dbReference>
<feature type="domain" description="Pesticidal crystal protein Cry22Aa Ig-like" evidence="4">
    <location>
        <begin position="1520"/>
        <end position="1593"/>
    </location>
</feature>
<reference evidence="5 6" key="1">
    <citation type="journal article" date="2019" name="Syst. Appl. Microbiol.">
        <title>Characterization of Bifidobacterium species in feaces of the Egyptian fruit bat: Description of B. vespertilionis sp. nov. and B. rousetti sp. nov.</title>
        <authorList>
            <person name="Modesto M."/>
            <person name="Satti M."/>
            <person name="Watanabe K."/>
            <person name="Puglisi E."/>
            <person name="Morelli L."/>
            <person name="Huang C.-H."/>
            <person name="Liou J.-S."/>
            <person name="Miyashita M."/>
            <person name="Tamura T."/>
            <person name="Saito S."/>
            <person name="Mori K."/>
            <person name="Huang L."/>
            <person name="Sciavilla P."/>
            <person name="Sandri C."/>
            <person name="Spiezio C."/>
            <person name="Vitali F."/>
            <person name="Cavalieri D."/>
            <person name="Perpetuini G."/>
            <person name="Tofalo R."/>
            <person name="Bonetti A."/>
            <person name="Arita M."/>
            <person name="Mattarelli P."/>
        </authorList>
    </citation>
    <scope>NUCLEOTIDE SEQUENCE [LARGE SCALE GENOMIC DNA]</scope>
    <source>
        <strain evidence="5 6">RST16</strain>
    </source>
</reference>
<dbReference type="InterPro" id="IPR000421">
    <property type="entry name" value="FA58C"/>
</dbReference>
<feature type="non-terminal residue" evidence="5">
    <location>
        <position position="1754"/>
    </location>
</feature>
<dbReference type="SUPFAM" id="SSF48230">
    <property type="entry name" value="Chondroitin AC/alginate lyase"/>
    <property type="match status" value="1"/>
</dbReference>
<dbReference type="Gene3D" id="1.50.10.100">
    <property type="entry name" value="Chondroitin AC/alginate lyase"/>
    <property type="match status" value="1"/>
</dbReference>
<feature type="compositionally biased region" description="Low complexity" evidence="1">
    <location>
        <begin position="1735"/>
        <end position="1754"/>
    </location>
</feature>
<feature type="signal peptide" evidence="2">
    <location>
        <begin position="1"/>
        <end position="29"/>
    </location>
</feature>
<dbReference type="Gene3D" id="2.60.120.260">
    <property type="entry name" value="Galactose-binding domain-like"/>
    <property type="match status" value="2"/>
</dbReference>
<dbReference type="InterPro" id="IPR013783">
    <property type="entry name" value="Ig-like_fold"/>
</dbReference>
<gene>
    <name evidence="5" type="ORF">EMO90_10140</name>
</gene>
<dbReference type="EMBL" id="RZNZ01000015">
    <property type="protein sequence ID" value="KAA8818422.1"/>
    <property type="molecule type" value="Genomic_DNA"/>
</dbReference>
<protein>
    <submittedName>
        <fullName evidence="5">DUF5011 domain-containing protein</fullName>
    </submittedName>
</protein>
<evidence type="ECO:0000313" key="6">
    <source>
        <dbReference type="Proteomes" id="UP000374630"/>
    </source>
</evidence>
<dbReference type="InterPro" id="IPR008979">
    <property type="entry name" value="Galactose-bd-like_sf"/>
</dbReference>
<keyword evidence="2" id="KW-0732">Signal</keyword>
<evidence type="ECO:0000313" key="5">
    <source>
        <dbReference type="EMBL" id="KAA8818422.1"/>
    </source>
</evidence>
<dbReference type="Pfam" id="PF00754">
    <property type="entry name" value="F5_F8_type_C"/>
    <property type="match status" value="2"/>
</dbReference>
<evidence type="ECO:0000259" key="3">
    <source>
        <dbReference type="Pfam" id="PF00754"/>
    </source>
</evidence>
<dbReference type="Gene3D" id="1.20.1270.70">
    <property type="entry name" value="Designed single chain three-helix bundle"/>
    <property type="match status" value="4"/>
</dbReference>
<feature type="chain" id="PRO_5047480219" evidence="2">
    <location>
        <begin position="30"/>
        <end position="1754"/>
    </location>
</feature>
<dbReference type="Pfam" id="PF07554">
    <property type="entry name" value="FIVAR"/>
    <property type="match status" value="5"/>
</dbReference>
<feature type="domain" description="F5/8 type C" evidence="3">
    <location>
        <begin position="1081"/>
        <end position="1194"/>
    </location>
</feature>
<dbReference type="RefSeq" id="WP_150394998.1">
    <property type="nucleotide sequence ID" value="NZ_RZNZ01000015.1"/>
</dbReference>